<sequence>MPFQQGRRKKGKQVAASASDDYSMHINDLQTDVLQRIFSLLDQHERLQTVPLVCKAWTEAASAPSLMWERVKITEVTSIADGKAKQGSIDCKRLTSWLRPRSCSVHSLFVTIASEGPAPLDRLLHATLPVLQLLQEVRIFAVGGLSRRQLALLAELLQRCTSLHELSVSFAPEPSFCAQDLDSFGRLSGLTALAFDMHAAPKPADGTGAALLHWAGGFPVGLCRLPHLTELDISLRAFDHPAIALPEEFMGLTSLQKLRLDSCGALELPGSLAQLQHLSSVSLRQCRLDGIGCLNHLLSMPTLEEVRIEDCTSVVAGMEVPWEDSMRLMPPLLELMDMFNIVCRRSTSHAIDTDLLKAAARLQRMLLARCNQLVALPPVLGTSWQCNPSRLSLRYCGLQSLPKGRYLAGLKVLDLEGNSFRCIPPALAAARQLTHLDLSCNQDLQVGPPDVAILGQMPRLHILDLSKVSERLPHDGSPPPNEVLPFWADRSLHNLAELLCMRCARGARNLEVGVLLLGAPWLSSSAVARTANGSPDAAATCAAYITRMREALAPICKKAAQTAKSARRRQVWRRVVFQLFGVGLGAMFKRLTRRLRWPHNR</sequence>
<dbReference type="InterPro" id="IPR032675">
    <property type="entry name" value="LRR_dom_sf"/>
</dbReference>
<comment type="caution">
    <text evidence="3">The sequence shown here is derived from an EMBL/GenBank/DDBJ whole genome shotgun (WGS) entry which is preliminary data.</text>
</comment>
<comment type="subcellular location">
    <subcellularLocation>
        <location evidence="1">Cytoplasm</location>
        <location evidence="1">Cytoskeleton</location>
        <location evidence="1">Cilium axoneme</location>
    </subcellularLocation>
</comment>
<feature type="domain" description="F-box" evidence="2">
    <location>
        <begin position="23"/>
        <end position="71"/>
    </location>
</feature>
<evidence type="ECO:0000313" key="4">
    <source>
        <dbReference type="Proteomes" id="UP001491310"/>
    </source>
</evidence>
<dbReference type="InterPro" id="IPR036047">
    <property type="entry name" value="F-box-like_dom_sf"/>
</dbReference>
<dbReference type="EMBL" id="JALJOT010000018">
    <property type="protein sequence ID" value="KAK9901322.1"/>
    <property type="molecule type" value="Genomic_DNA"/>
</dbReference>
<dbReference type="SUPFAM" id="SSF81383">
    <property type="entry name" value="F-box domain"/>
    <property type="match status" value="1"/>
</dbReference>
<dbReference type="Proteomes" id="UP001491310">
    <property type="component" value="Unassembled WGS sequence"/>
</dbReference>
<dbReference type="InterPro" id="IPR050715">
    <property type="entry name" value="LRR-SigEffector_domain"/>
</dbReference>
<keyword evidence="4" id="KW-1185">Reference proteome</keyword>
<gene>
    <name evidence="3" type="ORF">WJX75_006421</name>
</gene>
<proteinExistence type="predicted"/>
<dbReference type="PANTHER" id="PTHR45752">
    <property type="entry name" value="LEUCINE-RICH REPEAT-CONTAINING"/>
    <property type="match status" value="1"/>
</dbReference>
<dbReference type="PROSITE" id="PS50181">
    <property type="entry name" value="FBOX"/>
    <property type="match status" value="1"/>
</dbReference>
<dbReference type="Gene3D" id="1.20.1280.50">
    <property type="match status" value="1"/>
</dbReference>
<evidence type="ECO:0000259" key="2">
    <source>
        <dbReference type="PROSITE" id="PS50181"/>
    </source>
</evidence>
<dbReference type="InterPro" id="IPR001810">
    <property type="entry name" value="F-box_dom"/>
</dbReference>
<evidence type="ECO:0000313" key="3">
    <source>
        <dbReference type="EMBL" id="KAK9901322.1"/>
    </source>
</evidence>
<reference evidence="3 4" key="1">
    <citation type="journal article" date="2024" name="Nat. Commun.">
        <title>Phylogenomics reveals the evolutionary origins of lichenization in chlorophyte algae.</title>
        <authorList>
            <person name="Puginier C."/>
            <person name="Libourel C."/>
            <person name="Otte J."/>
            <person name="Skaloud P."/>
            <person name="Haon M."/>
            <person name="Grisel S."/>
            <person name="Petersen M."/>
            <person name="Berrin J.G."/>
            <person name="Delaux P.M."/>
            <person name="Dal Grande F."/>
            <person name="Keller J."/>
        </authorList>
    </citation>
    <scope>NUCLEOTIDE SEQUENCE [LARGE SCALE GENOMIC DNA]</scope>
    <source>
        <strain evidence="3 4">SAG 216-7</strain>
    </source>
</reference>
<dbReference type="PANTHER" id="PTHR45752:SF187">
    <property type="entry name" value="LEUCINE-RICH REPEAT AND IQ DOMAIN-CONTAINING PROTEIN 4"/>
    <property type="match status" value="1"/>
</dbReference>
<accession>A0ABR2YB18</accession>
<dbReference type="Pfam" id="PF12937">
    <property type="entry name" value="F-box-like"/>
    <property type="match status" value="1"/>
</dbReference>
<dbReference type="SUPFAM" id="SSF52058">
    <property type="entry name" value="L domain-like"/>
    <property type="match status" value="1"/>
</dbReference>
<organism evidence="3 4">
    <name type="scientific">Coccomyxa subellipsoidea</name>
    <dbReference type="NCBI Taxonomy" id="248742"/>
    <lineage>
        <taxon>Eukaryota</taxon>
        <taxon>Viridiplantae</taxon>
        <taxon>Chlorophyta</taxon>
        <taxon>core chlorophytes</taxon>
        <taxon>Trebouxiophyceae</taxon>
        <taxon>Trebouxiophyceae incertae sedis</taxon>
        <taxon>Coccomyxaceae</taxon>
        <taxon>Coccomyxa</taxon>
    </lineage>
</organism>
<dbReference type="Gene3D" id="3.80.10.10">
    <property type="entry name" value="Ribonuclease Inhibitor"/>
    <property type="match status" value="2"/>
</dbReference>
<name>A0ABR2YB18_9CHLO</name>
<protein>
    <recommendedName>
        <fullName evidence="2">F-box domain-containing protein</fullName>
    </recommendedName>
</protein>
<evidence type="ECO:0000256" key="1">
    <source>
        <dbReference type="ARBA" id="ARBA00004430"/>
    </source>
</evidence>